<comment type="caution">
    <text evidence="2">The sequence shown here is derived from an EMBL/GenBank/DDBJ whole genome shotgun (WGS) entry which is preliminary data.</text>
</comment>
<feature type="region of interest" description="Disordered" evidence="1">
    <location>
        <begin position="193"/>
        <end position="216"/>
    </location>
</feature>
<name>A0A8H3J4P0_9LECA</name>
<gene>
    <name evidence="2" type="ORF">ALECFALPRED_008786</name>
</gene>
<sequence>MALSSKYSLPKSLIAIIQTLYASATLYQVQGDQIERYGYAAFGLTVAPYVVMSIANLASTMLTPDYPTMYLIRSKVMEEALRREGARFKGIVGTFLNETTSNTSSKNKGLRLKAAVSKKKPNSDDTDIATGAVKPKIHPHVGARFPRFSSQGHGPMGRRAPQAKAKNALCSQNPEEQKKPFITIQRLLSKTQLPSSAGGGGEHLRPSNGACVRRTG</sequence>
<feature type="compositionally biased region" description="Basic residues" evidence="1">
    <location>
        <begin position="108"/>
        <end position="120"/>
    </location>
</feature>
<organism evidence="2 3">
    <name type="scientific">Alectoria fallacina</name>
    <dbReference type="NCBI Taxonomy" id="1903189"/>
    <lineage>
        <taxon>Eukaryota</taxon>
        <taxon>Fungi</taxon>
        <taxon>Dikarya</taxon>
        <taxon>Ascomycota</taxon>
        <taxon>Pezizomycotina</taxon>
        <taxon>Lecanoromycetes</taxon>
        <taxon>OSLEUM clade</taxon>
        <taxon>Lecanoromycetidae</taxon>
        <taxon>Lecanorales</taxon>
        <taxon>Lecanorineae</taxon>
        <taxon>Parmeliaceae</taxon>
        <taxon>Alectoria</taxon>
    </lineage>
</organism>
<dbReference type="OrthoDB" id="5406607at2759"/>
<evidence type="ECO:0000313" key="2">
    <source>
        <dbReference type="EMBL" id="CAF9940672.1"/>
    </source>
</evidence>
<dbReference type="Proteomes" id="UP000664203">
    <property type="component" value="Unassembled WGS sequence"/>
</dbReference>
<dbReference type="AlphaFoldDB" id="A0A8H3J4P0"/>
<feature type="region of interest" description="Disordered" evidence="1">
    <location>
        <begin position="103"/>
        <end position="130"/>
    </location>
</feature>
<dbReference type="EMBL" id="CAJPDR010000618">
    <property type="protein sequence ID" value="CAF9940672.1"/>
    <property type="molecule type" value="Genomic_DNA"/>
</dbReference>
<proteinExistence type="predicted"/>
<keyword evidence="3" id="KW-1185">Reference proteome</keyword>
<reference evidence="2" key="1">
    <citation type="submission" date="2021-03" db="EMBL/GenBank/DDBJ databases">
        <authorList>
            <person name="Tagirdzhanova G."/>
        </authorList>
    </citation>
    <scope>NUCLEOTIDE SEQUENCE</scope>
</reference>
<evidence type="ECO:0000256" key="1">
    <source>
        <dbReference type="SAM" id="MobiDB-lite"/>
    </source>
</evidence>
<evidence type="ECO:0000313" key="3">
    <source>
        <dbReference type="Proteomes" id="UP000664203"/>
    </source>
</evidence>
<accession>A0A8H3J4P0</accession>
<protein>
    <submittedName>
        <fullName evidence="2">Uncharacterized protein</fullName>
    </submittedName>
</protein>